<evidence type="ECO:0000313" key="2">
    <source>
        <dbReference type="Proteomes" id="UP000288623"/>
    </source>
</evidence>
<sequence>MLQQIRIGKWLLEIDPIKTREFYRKDMDVCNCLYCLNYVESTKFLKTPISDIFNELGILPEKPAHLSDFPSEEVGTRIYMGDYHFVGRVIEGELCTVSNFNEMNTIQVENFTLGFTEELVFVPEEFPSPVLQLSFESSMPWVLKENQED</sequence>
<protein>
    <submittedName>
        <fullName evidence="1">Uncharacterized protein</fullName>
    </submittedName>
</protein>
<evidence type="ECO:0000313" key="1">
    <source>
        <dbReference type="EMBL" id="RUS57114.1"/>
    </source>
</evidence>
<gene>
    <name evidence="1" type="ORF">QI30_07595</name>
</gene>
<comment type="caution">
    <text evidence="1">The sequence shown here is derived from an EMBL/GenBank/DDBJ whole genome shotgun (WGS) entry which is preliminary data.</text>
</comment>
<name>A0A433RV09_9BACL</name>
<dbReference type="Proteomes" id="UP000288623">
    <property type="component" value="Unassembled WGS sequence"/>
</dbReference>
<accession>A0A433RV09</accession>
<keyword evidence="2" id="KW-1185">Reference proteome</keyword>
<reference evidence="1 2" key="1">
    <citation type="submission" date="2014-11" db="EMBL/GenBank/DDBJ databases">
        <title>Genome sequence and analysis of novel Kurthia sp.</title>
        <authorList>
            <person name="Lawson J.N."/>
            <person name="Gonzalez J.E."/>
            <person name="Rinauldi L."/>
            <person name="Xuan Z."/>
            <person name="Firman A."/>
            <person name="Shaddox L."/>
            <person name="Trudeau A."/>
            <person name="Shah S."/>
            <person name="Reiman D."/>
        </authorList>
    </citation>
    <scope>NUCLEOTIDE SEQUENCE [LARGE SCALE GENOMIC DNA]</scope>
    <source>
        <strain evidence="1 2">3B1D</strain>
    </source>
</reference>
<dbReference type="RefSeq" id="WP_126990345.1">
    <property type="nucleotide sequence ID" value="NZ_JTFC01000027.1"/>
</dbReference>
<dbReference type="AlphaFoldDB" id="A0A433RV09"/>
<organism evidence="1 2">
    <name type="scientific">Candidatus Kurthia intestinigallinarum</name>
    <dbReference type="NCBI Taxonomy" id="1562256"/>
    <lineage>
        <taxon>Bacteria</taxon>
        <taxon>Bacillati</taxon>
        <taxon>Bacillota</taxon>
        <taxon>Bacilli</taxon>
        <taxon>Bacillales</taxon>
        <taxon>Caryophanaceae</taxon>
        <taxon>Kurthia</taxon>
    </lineage>
</organism>
<proteinExistence type="predicted"/>
<dbReference type="EMBL" id="JTFC01000027">
    <property type="protein sequence ID" value="RUS57114.1"/>
    <property type="molecule type" value="Genomic_DNA"/>
</dbReference>
<dbReference type="OrthoDB" id="1691135at2"/>